<dbReference type="PROSITE" id="PS51375">
    <property type="entry name" value="PPR"/>
    <property type="match status" value="1"/>
</dbReference>
<feature type="repeat" description="PPR" evidence="2">
    <location>
        <begin position="9"/>
        <end position="43"/>
    </location>
</feature>
<proteinExistence type="predicted"/>
<organism evidence="3 4">
    <name type="scientific">Trifolium pratense</name>
    <name type="common">Red clover</name>
    <dbReference type="NCBI Taxonomy" id="57577"/>
    <lineage>
        <taxon>Eukaryota</taxon>
        <taxon>Viridiplantae</taxon>
        <taxon>Streptophyta</taxon>
        <taxon>Embryophyta</taxon>
        <taxon>Tracheophyta</taxon>
        <taxon>Spermatophyta</taxon>
        <taxon>Magnoliopsida</taxon>
        <taxon>eudicotyledons</taxon>
        <taxon>Gunneridae</taxon>
        <taxon>Pentapetalae</taxon>
        <taxon>rosids</taxon>
        <taxon>fabids</taxon>
        <taxon>Fabales</taxon>
        <taxon>Fabaceae</taxon>
        <taxon>Papilionoideae</taxon>
        <taxon>50 kb inversion clade</taxon>
        <taxon>NPAAA clade</taxon>
        <taxon>Hologalegina</taxon>
        <taxon>IRL clade</taxon>
        <taxon>Trifolieae</taxon>
        <taxon>Trifolium</taxon>
    </lineage>
</organism>
<evidence type="ECO:0000256" key="2">
    <source>
        <dbReference type="PROSITE-ProRule" id="PRU00708"/>
    </source>
</evidence>
<dbReference type="STRING" id="57577.A0A2K3KVA6"/>
<dbReference type="AlphaFoldDB" id="A0A2K3KVA6"/>
<name>A0A2K3KVA6_TRIPR</name>
<protein>
    <submittedName>
        <fullName evidence="3">Pentatricopeptide (PPR) repeat protein</fullName>
    </submittedName>
</protein>
<gene>
    <name evidence="3" type="ORF">L195_g064747</name>
</gene>
<reference evidence="3 4" key="1">
    <citation type="journal article" date="2014" name="Am. J. Bot.">
        <title>Genome assembly and annotation for red clover (Trifolium pratense; Fabaceae).</title>
        <authorList>
            <person name="Istvanek J."/>
            <person name="Jaros M."/>
            <person name="Krenek A."/>
            <person name="Repkova J."/>
        </authorList>
    </citation>
    <scope>NUCLEOTIDE SEQUENCE [LARGE SCALE GENOMIC DNA]</scope>
    <source>
        <strain evidence="4">cv. Tatra</strain>
        <tissue evidence="3">Young leaves</tissue>
    </source>
</reference>
<reference evidence="3 4" key="2">
    <citation type="journal article" date="2017" name="Front. Plant Sci.">
        <title>Gene Classification and Mining of Molecular Markers Useful in Red Clover (Trifolium pratense) Breeding.</title>
        <authorList>
            <person name="Istvanek J."/>
            <person name="Dluhosova J."/>
            <person name="Dluhos P."/>
            <person name="Patkova L."/>
            <person name="Nedelnik J."/>
            <person name="Repkova J."/>
        </authorList>
    </citation>
    <scope>NUCLEOTIDE SEQUENCE [LARGE SCALE GENOMIC DNA]</scope>
    <source>
        <strain evidence="4">cv. Tatra</strain>
        <tissue evidence="3">Young leaves</tissue>
    </source>
</reference>
<evidence type="ECO:0000256" key="1">
    <source>
        <dbReference type="ARBA" id="ARBA00022737"/>
    </source>
</evidence>
<dbReference type="PANTHER" id="PTHR45613">
    <property type="entry name" value="PENTATRICOPEPTIDE REPEAT-CONTAINING PROTEIN"/>
    <property type="match status" value="1"/>
</dbReference>
<dbReference type="Gene3D" id="1.25.40.10">
    <property type="entry name" value="Tetratricopeptide repeat domain"/>
    <property type="match status" value="1"/>
</dbReference>
<dbReference type="InterPro" id="IPR011990">
    <property type="entry name" value="TPR-like_helical_dom_sf"/>
</dbReference>
<evidence type="ECO:0000313" key="4">
    <source>
        <dbReference type="Proteomes" id="UP000236291"/>
    </source>
</evidence>
<feature type="non-terminal residue" evidence="3">
    <location>
        <position position="53"/>
    </location>
</feature>
<dbReference type="InterPro" id="IPR002885">
    <property type="entry name" value="PPR_rpt"/>
</dbReference>
<keyword evidence="1" id="KW-0677">Repeat</keyword>
<dbReference type="NCBIfam" id="TIGR00756">
    <property type="entry name" value="PPR"/>
    <property type="match status" value="1"/>
</dbReference>
<dbReference type="Proteomes" id="UP000236291">
    <property type="component" value="Unassembled WGS sequence"/>
</dbReference>
<dbReference type="PANTHER" id="PTHR45613:SF207">
    <property type="entry name" value="OS08G0300700 PROTEIN"/>
    <property type="match status" value="1"/>
</dbReference>
<dbReference type="Pfam" id="PF13041">
    <property type="entry name" value="PPR_2"/>
    <property type="match status" value="1"/>
</dbReference>
<dbReference type="EMBL" id="ASHM01266827">
    <property type="protein sequence ID" value="PNX70208.1"/>
    <property type="molecule type" value="Genomic_DNA"/>
</dbReference>
<evidence type="ECO:0000313" key="3">
    <source>
        <dbReference type="EMBL" id="PNX70208.1"/>
    </source>
</evidence>
<comment type="caution">
    <text evidence="3">The sequence shown here is derived from an EMBL/GenBank/DDBJ whole genome shotgun (WGS) entry which is preliminary data.</text>
</comment>
<sequence>MAKNGVPPEAWSYNILINGFCKLKMVDEAVNLFNEMHHTKIIPDVVTYTSLID</sequence>
<accession>A0A2K3KVA6</accession>